<proteinExistence type="inferred from homology"/>
<dbReference type="Proteomes" id="UP001161247">
    <property type="component" value="Chromosome 5"/>
</dbReference>
<dbReference type="EMBL" id="OX459122">
    <property type="protein sequence ID" value="CAI9106413.1"/>
    <property type="molecule type" value="Genomic_DNA"/>
</dbReference>
<comment type="subcellular location">
    <subcellularLocation>
        <location evidence="4">Secreted</location>
        <location evidence="4">Extracellular space</location>
        <location evidence="4">Apoplast</location>
    </subcellularLocation>
</comment>
<feature type="signal peptide" evidence="4">
    <location>
        <begin position="1"/>
        <end position="23"/>
    </location>
</feature>
<keyword evidence="4" id="KW-0052">Apoplast</keyword>
<keyword evidence="6" id="KW-1185">Reference proteome</keyword>
<gene>
    <name evidence="5" type="ORF">OLC1_LOCUS14912</name>
</gene>
<dbReference type="InterPro" id="IPR004265">
    <property type="entry name" value="Dirigent"/>
</dbReference>
<keyword evidence="4" id="KW-0732">Signal</keyword>
<evidence type="ECO:0000256" key="2">
    <source>
        <dbReference type="ARBA" id="ARBA00011738"/>
    </source>
</evidence>
<accession>A0AAV1DFK3</accession>
<protein>
    <recommendedName>
        <fullName evidence="4">Dirigent protein</fullName>
    </recommendedName>
</protein>
<evidence type="ECO:0000256" key="4">
    <source>
        <dbReference type="RuleBase" id="RU363099"/>
    </source>
</evidence>
<dbReference type="AlphaFoldDB" id="A0AAV1DFK3"/>
<sequence length="199" mass="21955">MKRRKFLTTRFILLVFVIMATMAESGRANLPRDVEKRLRSKLSNAVEKKLTKLKFYCHENIYGKNPTAVPVAKASSNVTSGLSTLFGLVMVVDNKLTVGPEPDSKLIGYARGIYASASRQREEALLTIVNFVFTDGKYKGSALSVLGRNPIFHGYRELPVVGGSGGFQLARGSATAETYTFDRISGDPIVEYNVIVLHY</sequence>
<dbReference type="Gene3D" id="2.40.480.10">
    <property type="entry name" value="Allene oxide cyclase-like"/>
    <property type="match status" value="1"/>
</dbReference>
<evidence type="ECO:0000256" key="1">
    <source>
        <dbReference type="ARBA" id="ARBA00010746"/>
    </source>
</evidence>
<dbReference type="GO" id="GO:0009699">
    <property type="term" value="P:phenylpropanoid biosynthetic process"/>
    <property type="evidence" value="ECO:0007669"/>
    <property type="project" value="UniProtKB-ARBA"/>
</dbReference>
<reference evidence="5" key="1">
    <citation type="submission" date="2023-03" db="EMBL/GenBank/DDBJ databases">
        <authorList>
            <person name="Julca I."/>
        </authorList>
    </citation>
    <scope>NUCLEOTIDE SEQUENCE</scope>
</reference>
<evidence type="ECO:0000313" key="5">
    <source>
        <dbReference type="EMBL" id="CAI9106413.1"/>
    </source>
</evidence>
<feature type="chain" id="PRO_5043103539" description="Dirigent protein" evidence="4">
    <location>
        <begin position="24"/>
        <end position="199"/>
    </location>
</feature>
<name>A0AAV1DFK3_OLDCO</name>
<comment type="function">
    <text evidence="4">Dirigent proteins impart stereoselectivity on the phenoxy radical-coupling reaction, yielding optically active lignans from two molecules of coniferyl alcohol in the biosynthesis of lignans, flavonolignans, and alkaloids and thus plays a central role in plant secondary metabolism.</text>
</comment>
<keyword evidence="3 4" id="KW-0964">Secreted</keyword>
<comment type="subunit">
    <text evidence="2 4">Homodimer.</text>
</comment>
<dbReference type="PANTHER" id="PTHR21495">
    <property type="entry name" value="NUCLEOPORIN-RELATED"/>
    <property type="match status" value="1"/>
</dbReference>
<evidence type="ECO:0000256" key="3">
    <source>
        <dbReference type="ARBA" id="ARBA00022525"/>
    </source>
</evidence>
<evidence type="ECO:0000313" key="6">
    <source>
        <dbReference type="Proteomes" id="UP001161247"/>
    </source>
</evidence>
<dbReference type="Pfam" id="PF03018">
    <property type="entry name" value="Dirigent"/>
    <property type="match status" value="1"/>
</dbReference>
<dbReference type="GO" id="GO:0048046">
    <property type="term" value="C:apoplast"/>
    <property type="evidence" value="ECO:0007669"/>
    <property type="project" value="UniProtKB-SubCell"/>
</dbReference>
<dbReference type="InterPro" id="IPR044859">
    <property type="entry name" value="Allene_oxi_cyc_Dirigent"/>
</dbReference>
<organism evidence="5 6">
    <name type="scientific">Oldenlandia corymbosa var. corymbosa</name>
    <dbReference type="NCBI Taxonomy" id="529605"/>
    <lineage>
        <taxon>Eukaryota</taxon>
        <taxon>Viridiplantae</taxon>
        <taxon>Streptophyta</taxon>
        <taxon>Embryophyta</taxon>
        <taxon>Tracheophyta</taxon>
        <taxon>Spermatophyta</taxon>
        <taxon>Magnoliopsida</taxon>
        <taxon>eudicotyledons</taxon>
        <taxon>Gunneridae</taxon>
        <taxon>Pentapetalae</taxon>
        <taxon>asterids</taxon>
        <taxon>lamiids</taxon>
        <taxon>Gentianales</taxon>
        <taxon>Rubiaceae</taxon>
        <taxon>Rubioideae</taxon>
        <taxon>Spermacoceae</taxon>
        <taxon>Hedyotis-Oldenlandia complex</taxon>
        <taxon>Oldenlandia</taxon>
    </lineage>
</organism>
<comment type="similarity">
    <text evidence="1 4">Belongs to the plant dirigent protein family.</text>
</comment>